<dbReference type="Gene3D" id="4.10.240.10">
    <property type="entry name" value="Zn(2)-C6 fungal-type DNA-binding domain"/>
    <property type="match status" value="1"/>
</dbReference>
<dbReference type="SUPFAM" id="SSF57701">
    <property type="entry name" value="Zn2/Cys6 DNA-binding domain"/>
    <property type="match status" value="1"/>
</dbReference>
<dbReference type="PANTHER" id="PTHR47655:SF3">
    <property type="entry name" value="ZN(II)2CYS6 TRANSCRIPTION FACTOR (EUROFUNG)"/>
    <property type="match status" value="1"/>
</dbReference>
<dbReference type="PROSITE" id="PS00463">
    <property type="entry name" value="ZN2_CY6_FUNGAL_1"/>
    <property type="match status" value="1"/>
</dbReference>
<evidence type="ECO:0000313" key="4">
    <source>
        <dbReference type="Proteomes" id="UP000664203"/>
    </source>
</evidence>
<dbReference type="CDD" id="cd00067">
    <property type="entry name" value="GAL4"/>
    <property type="match status" value="1"/>
</dbReference>
<sequence>MTMQPRDTHSSPEDEETSTRKRVCKACDRCRLKKSKCDGASPCNRCQSDNAICVFGERKKSHDKVYPKGYVEMLEQQQDKLVNALQDLYDRNLNRRAWPGPPLQITAKGIPLTHDILDRLGLLKLDDQGNYETFEEDTDVLRQKMTIKEEELAYPTPNTTQSDFSPVSPNFEPFVSRPFTGENALPATRFQPTPPMHSPEEDMSMTFPESSLNMGTSMNLDPASLQSPSQRWMQSASRYVPEMDYNYDVALSYNDMGLVQQKANPCLPMSAWNDDDIGPLGIGSILS</sequence>
<accession>A0A8H3FWW2</accession>
<dbReference type="GO" id="GO:0008270">
    <property type="term" value="F:zinc ion binding"/>
    <property type="evidence" value="ECO:0007669"/>
    <property type="project" value="InterPro"/>
</dbReference>
<dbReference type="GO" id="GO:0000981">
    <property type="term" value="F:DNA-binding transcription factor activity, RNA polymerase II-specific"/>
    <property type="evidence" value="ECO:0007669"/>
    <property type="project" value="InterPro"/>
</dbReference>
<feature type="domain" description="Zn(2)-C6 fungal-type" evidence="2">
    <location>
        <begin position="26"/>
        <end position="55"/>
    </location>
</feature>
<dbReference type="PANTHER" id="PTHR47655">
    <property type="entry name" value="QUINIC ACID UTILIZATION ACTIVATOR"/>
    <property type="match status" value="1"/>
</dbReference>
<dbReference type="InterPro" id="IPR001138">
    <property type="entry name" value="Zn2Cys6_DnaBD"/>
</dbReference>
<protein>
    <recommendedName>
        <fullName evidence="2">Zn(2)-C6 fungal-type domain-containing protein</fullName>
    </recommendedName>
</protein>
<keyword evidence="1" id="KW-0539">Nucleus</keyword>
<organism evidence="3 4">
    <name type="scientific">Alectoria fallacina</name>
    <dbReference type="NCBI Taxonomy" id="1903189"/>
    <lineage>
        <taxon>Eukaryota</taxon>
        <taxon>Fungi</taxon>
        <taxon>Dikarya</taxon>
        <taxon>Ascomycota</taxon>
        <taxon>Pezizomycotina</taxon>
        <taxon>Lecanoromycetes</taxon>
        <taxon>OSLEUM clade</taxon>
        <taxon>Lecanoromycetidae</taxon>
        <taxon>Lecanorales</taxon>
        <taxon>Lecanorineae</taxon>
        <taxon>Parmeliaceae</taxon>
        <taxon>Alectoria</taxon>
    </lineage>
</organism>
<reference evidence="3" key="1">
    <citation type="submission" date="2021-03" db="EMBL/GenBank/DDBJ databases">
        <authorList>
            <person name="Tagirdzhanova G."/>
        </authorList>
    </citation>
    <scope>NUCLEOTIDE SEQUENCE</scope>
</reference>
<comment type="caution">
    <text evidence="3">The sequence shown here is derived from an EMBL/GenBank/DDBJ whole genome shotgun (WGS) entry which is preliminary data.</text>
</comment>
<name>A0A8H3FWW2_9LECA</name>
<proteinExistence type="predicted"/>
<dbReference type="InterPro" id="IPR052783">
    <property type="entry name" value="Metabolic/Drug-Res_Regulator"/>
</dbReference>
<dbReference type="AlphaFoldDB" id="A0A8H3FWW2"/>
<dbReference type="Pfam" id="PF00172">
    <property type="entry name" value="Zn_clus"/>
    <property type="match status" value="1"/>
</dbReference>
<dbReference type="EMBL" id="CAJPDR010000323">
    <property type="protein sequence ID" value="CAF9932206.1"/>
    <property type="molecule type" value="Genomic_DNA"/>
</dbReference>
<evidence type="ECO:0000259" key="2">
    <source>
        <dbReference type="PROSITE" id="PS50048"/>
    </source>
</evidence>
<dbReference type="Proteomes" id="UP000664203">
    <property type="component" value="Unassembled WGS sequence"/>
</dbReference>
<dbReference type="InterPro" id="IPR036864">
    <property type="entry name" value="Zn2-C6_fun-type_DNA-bd_sf"/>
</dbReference>
<gene>
    <name evidence="3" type="ORF">ALECFALPRED_005240</name>
</gene>
<dbReference type="PROSITE" id="PS50048">
    <property type="entry name" value="ZN2_CY6_FUNGAL_2"/>
    <property type="match status" value="1"/>
</dbReference>
<dbReference type="SMART" id="SM00066">
    <property type="entry name" value="GAL4"/>
    <property type="match status" value="1"/>
</dbReference>
<evidence type="ECO:0000256" key="1">
    <source>
        <dbReference type="ARBA" id="ARBA00023242"/>
    </source>
</evidence>
<keyword evidence="4" id="KW-1185">Reference proteome</keyword>
<dbReference type="OrthoDB" id="4151048at2759"/>
<evidence type="ECO:0000313" key="3">
    <source>
        <dbReference type="EMBL" id="CAF9932206.1"/>
    </source>
</evidence>